<dbReference type="InterPro" id="IPR035906">
    <property type="entry name" value="MetI-like_sf"/>
</dbReference>
<dbReference type="SUPFAM" id="SSF161098">
    <property type="entry name" value="MetI-like"/>
    <property type="match status" value="1"/>
</dbReference>
<keyword evidence="6 7" id="KW-0472">Membrane</keyword>
<proteinExistence type="inferred from homology"/>
<dbReference type="PANTHER" id="PTHR30193">
    <property type="entry name" value="ABC TRANSPORTER PERMEASE PROTEIN"/>
    <property type="match status" value="1"/>
</dbReference>
<dbReference type="PANTHER" id="PTHR30193:SF44">
    <property type="entry name" value="LACTOSE TRANSPORT SYSTEM PERMEASE PROTEIN LACF"/>
    <property type="match status" value="1"/>
</dbReference>
<dbReference type="EMBL" id="DVJN01000129">
    <property type="protein sequence ID" value="HIS92673.1"/>
    <property type="molecule type" value="Genomic_DNA"/>
</dbReference>
<reference evidence="9" key="2">
    <citation type="journal article" date="2021" name="PeerJ">
        <title>Extensive microbial diversity within the chicken gut microbiome revealed by metagenomics and culture.</title>
        <authorList>
            <person name="Gilroy R."/>
            <person name="Ravi A."/>
            <person name="Getino M."/>
            <person name="Pursley I."/>
            <person name="Horton D.L."/>
            <person name="Alikhan N.F."/>
            <person name="Baker D."/>
            <person name="Gharbi K."/>
            <person name="Hall N."/>
            <person name="Watson M."/>
            <person name="Adriaenssens E.M."/>
            <person name="Foster-Nyarko E."/>
            <person name="Jarju S."/>
            <person name="Secka A."/>
            <person name="Antonio M."/>
            <person name="Oren A."/>
            <person name="Chaudhuri R.R."/>
            <person name="La Ragione R."/>
            <person name="Hildebrand F."/>
            <person name="Pallen M.J."/>
        </authorList>
    </citation>
    <scope>NUCLEOTIDE SEQUENCE</scope>
    <source>
        <strain evidence="9">13766</strain>
    </source>
</reference>
<evidence type="ECO:0000256" key="6">
    <source>
        <dbReference type="ARBA" id="ARBA00023136"/>
    </source>
</evidence>
<feature type="transmembrane region" description="Helical" evidence="7">
    <location>
        <begin position="181"/>
        <end position="201"/>
    </location>
</feature>
<dbReference type="Proteomes" id="UP000824140">
    <property type="component" value="Unassembled WGS sequence"/>
</dbReference>
<keyword evidence="4 7" id="KW-0812">Transmembrane</keyword>
<protein>
    <submittedName>
        <fullName evidence="9">Sugar ABC transporter permease</fullName>
    </submittedName>
</protein>
<accession>A0A9D1FZU5</accession>
<evidence type="ECO:0000256" key="1">
    <source>
        <dbReference type="ARBA" id="ARBA00004651"/>
    </source>
</evidence>
<comment type="caution">
    <text evidence="9">The sequence shown here is derived from an EMBL/GenBank/DDBJ whole genome shotgun (WGS) entry which is preliminary data.</text>
</comment>
<comment type="similarity">
    <text evidence="7">Belongs to the binding-protein-dependent transport system permease family.</text>
</comment>
<gene>
    <name evidence="9" type="ORF">IAA84_06595</name>
</gene>
<dbReference type="GO" id="GO:0055085">
    <property type="term" value="P:transmembrane transport"/>
    <property type="evidence" value="ECO:0007669"/>
    <property type="project" value="InterPro"/>
</dbReference>
<dbReference type="Gene3D" id="1.10.3720.10">
    <property type="entry name" value="MetI-like"/>
    <property type="match status" value="1"/>
</dbReference>
<evidence type="ECO:0000256" key="4">
    <source>
        <dbReference type="ARBA" id="ARBA00022692"/>
    </source>
</evidence>
<evidence type="ECO:0000256" key="3">
    <source>
        <dbReference type="ARBA" id="ARBA00022475"/>
    </source>
</evidence>
<dbReference type="InterPro" id="IPR051393">
    <property type="entry name" value="ABC_transporter_permease"/>
</dbReference>
<dbReference type="InterPro" id="IPR000515">
    <property type="entry name" value="MetI-like"/>
</dbReference>
<dbReference type="Pfam" id="PF00528">
    <property type="entry name" value="BPD_transp_1"/>
    <property type="match status" value="1"/>
</dbReference>
<dbReference type="AlphaFoldDB" id="A0A9D1FZU5"/>
<feature type="transmembrane region" description="Helical" evidence="7">
    <location>
        <begin position="80"/>
        <end position="105"/>
    </location>
</feature>
<keyword evidence="2 7" id="KW-0813">Transport</keyword>
<dbReference type="GO" id="GO:0005886">
    <property type="term" value="C:plasma membrane"/>
    <property type="evidence" value="ECO:0007669"/>
    <property type="project" value="UniProtKB-SubCell"/>
</dbReference>
<evidence type="ECO:0000313" key="9">
    <source>
        <dbReference type="EMBL" id="HIS92673.1"/>
    </source>
</evidence>
<feature type="domain" description="ABC transmembrane type-1" evidence="8">
    <location>
        <begin position="81"/>
        <end position="296"/>
    </location>
</feature>
<keyword evidence="5 7" id="KW-1133">Transmembrane helix</keyword>
<evidence type="ECO:0000259" key="8">
    <source>
        <dbReference type="PROSITE" id="PS50928"/>
    </source>
</evidence>
<evidence type="ECO:0000256" key="2">
    <source>
        <dbReference type="ARBA" id="ARBA00022448"/>
    </source>
</evidence>
<organism evidence="9 10">
    <name type="scientific">Candidatus Alectryocaccomicrobium excrementavium</name>
    <dbReference type="NCBI Taxonomy" id="2840668"/>
    <lineage>
        <taxon>Bacteria</taxon>
        <taxon>Bacillati</taxon>
        <taxon>Bacillota</taxon>
        <taxon>Clostridia</taxon>
        <taxon>Candidatus Alectryocaccomicrobium</taxon>
    </lineage>
</organism>
<name>A0A9D1FZU5_9FIRM</name>
<feature type="transmembrane region" description="Helical" evidence="7">
    <location>
        <begin position="20"/>
        <end position="48"/>
    </location>
</feature>
<reference evidence="9" key="1">
    <citation type="submission" date="2020-10" db="EMBL/GenBank/DDBJ databases">
        <authorList>
            <person name="Gilroy R."/>
        </authorList>
    </citation>
    <scope>NUCLEOTIDE SEQUENCE</scope>
    <source>
        <strain evidence="9">13766</strain>
    </source>
</reference>
<dbReference type="PROSITE" id="PS50928">
    <property type="entry name" value="ABC_TM1"/>
    <property type="match status" value="1"/>
</dbReference>
<feature type="transmembrane region" description="Helical" evidence="7">
    <location>
        <begin position="222"/>
        <end position="243"/>
    </location>
</feature>
<feature type="transmembrane region" description="Helical" evidence="7">
    <location>
        <begin position="275"/>
        <end position="300"/>
    </location>
</feature>
<sequence>MHLVSTGAPSPKWQKFRRQIPLHIMLLPCVVIVLIYAYYPMIGLIIAFQNYNPRMGFFGSKWVGLNNFLYLMKMPNFASVMYNTVFIALMKMVMGLVVPIVYAILLDQIRNGGIKRTIQTIIYIPYFLSWVILSGILIDLLSPSTGLLADVFRMCGAEPIFFLAEPDLFPYLLVVTDVWKGAGYGTIIYLAAITSIDPSYYEAAVMDGANRFQQAIHITLPGMAPIVVLMATLSLGNILNAGFEQVLNLYSPVVYSTGDIIDTFVYRIGLQNNQFGVATAAGLFKSAVSFVFIAAGYLLAYKFADYTVF</sequence>
<dbReference type="CDD" id="cd06261">
    <property type="entry name" value="TM_PBP2"/>
    <property type="match status" value="1"/>
</dbReference>
<evidence type="ECO:0000256" key="5">
    <source>
        <dbReference type="ARBA" id="ARBA00022989"/>
    </source>
</evidence>
<evidence type="ECO:0000256" key="7">
    <source>
        <dbReference type="RuleBase" id="RU363032"/>
    </source>
</evidence>
<feature type="transmembrane region" description="Helical" evidence="7">
    <location>
        <begin position="117"/>
        <end position="138"/>
    </location>
</feature>
<keyword evidence="3" id="KW-1003">Cell membrane</keyword>
<evidence type="ECO:0000313" key="10">
    <source>
        <dbReference type="Proteomes" id="UP000824140"/>
    </source>
</evidence>
<comment type="subcellular location">
    <subcellularLocation>
        <location evidence="1 7">Cell membrane</location>
        <topology evidence="1 7">Multi-pass membrane protein</topology>
    </subcellularLocation>
</comment>